<name>A0A918TFK9_9BACT</name>
<evidence type="ECO:0000256" key="1">
    <source>
        <dbReference type="ARBA" id="ARBA00044755"/>
    </source>
</evidence>
<reference evidence="2" key="2">
    <citation type="submission" date="2020-09" db="EMBL/GenBank/DDBJ databases">
        <authorList>
            <person name="Sun Q."/>
            <person name="Kim S."/>
        </authorList>
    </citation>
    <scope>NUCLEOTIDE SEQUENCE</scope>
    <source>
        <strain evidence="2">KCTC 12988</strain>
    </source>
</reference>
<evidence type="ECO:0000313" key="3">
    <source>
        <dbReference type="Proteomes" id="UP000644507"/>
    </source>
</evidence>
<comment type="caution">
    <text evidence="2">The sequence shown here is derived from an EMBL/GenBank/DDBJ whole genome shotgun (WGS) entry which is preliminary data.</text>
</comment>
<comment type="similarity">
    <text evidence="1">Belongs to the bactofilin family.</text>
</comment>
<proteinExistence type="inferred from homology"/>
<protein>
    <submittedName>
        <fullName evidence="2">Membrane protein</fullName>
    </submittedName>
</protein>
<keyword evidence="3" id="KW-1185">Reference proteome</keyword>
<evidence type="ECO:0000313" key="2">
    <source>
        <dbReference type="EMBL" id="GHC46390.1"/>
    </source>
</evidence>
<dbReference type="EMBL" id="BMXI01000003">
    <property type="protein sequence ID" value="GHC46390.1"/>
    <property type="molecule type" value="Genomic_DNA"/>
</dbReference>
<dbReference type="InterPro" id="IPR007607">
    <property type="entry name" value="BacA/B"/>
</dbReference>
<accession>A0A918TFK9</accession>
<gene>
    <name evidence="2" type="ORF">GCM10007100_10000</name>
</gene>
<dbReference type="Proteomes" id="UP000644507">
    <property type="component" value="Unassembled WGS sequence"/>
</dbReference>
<dbReference type="PANTHER" id="PTHR35024">
    <property type="entry name" value="HYPOTHETICAL CYTOSOLIC PROTEIN"/>
    <property type="match status" value="1"/>
</dbReference>
<reference evidence="2" key="1">
    <citation type="journal article" date="2014" name="Int. J. Syst. Evol. Microbiol.">
        <title>Complete genome sequence of Corynebacterium casei LMG S-19264T (=DSM 44701T), isolated from a smear-ripened cheese.</title>
        <authorList>
            <consortium name="US DOE Joint Genome Institute (JGI-PGF)"/>
            <person name="Walter F."/>
            <person name="Albersmeier A."/>
            <person name="Kalinowski J."/>
            <person name="Ruckert C."/>
        </authorList>
    </citation>
    <scope>NUCLEOTIDE SEQUENCE</scope>
    <source>
        <strain evidence="2">KCTC 12988</strain>
    </source>
</reference>
<dbReference type="PANTHER" id="PTHR35024:SF4">
    <property type="entry name" value="POLYMER-FORMING CYTOSKELETAL PROTEIN"/>
    <property type="match status" value="1"/>
</dbReference>
<sequence>MNTQGGNKLAQDVVIDGKLKFVDRLVFNGRLKGEITSEGALALQAQSLVEATITVKTVVIEGKVVGNVMATESARLLPSAVLIGNITTPSLTVDSGATFQGQATIGKPTLASK</sequence>
<organism evidence="2 3">
    <name type="scientific">Roseibacillus persicicus</name>
    <dbReference type="NCBI Taxonomy" id="454148"/>
    <lineage>
        <taxon>Bacteria</taxon>
        <taxon>Pseudomonadati</taxon>
        <taxon>Verrucomicrobiota</taxon>
        <taxon>Verrucomicrobiia</taxon>
        <taxon>Verrucomicrobiales</taxon>
        <taxon>Verrucomicrobiaceae</taxon>
        <taxon>Roseibacillus</taxon>
    </lineage>
</organism>
<dbReference type="Pfam" id="PF04519">
    <property type="entry name" value="Bactofilin"/>
    <property type="match status" value="1"/>
</dbReference>
<dbReference type="AlphaFoldDB" id="A0A918TFK9"/>